<dbReference type="GO" id="GO:0016020">
    <property type="term" value="C:membrane"/>
    <property type="evidence" value="ECO:0007669"/>
    <property type="project" value="InterPro"/>
</dbReference>
<feature type="transmembrane region" description="Helical" evidence="1">
    <location>
        <begin position="61"/>
        <end position="81"/>
    </location>
</feature>
<comment type="caution">
    <text evidence="3">The sequence shown here is derived from an EMBL/GenBank/DDBJ whole genome shotgun (WGS) entry which is preliminary data.</text>
</comment>
<accession>A0A840KHF0</accession>
<dbReference type="PANTHER" id="PTHR34220">
    <property type="entry name" value="SENSOR HISTIDINE KINASE YPDA"/>
    <property type="match status" value="1"/>
</dbReference>
<dbReference type="EMBL" id="JACHLE010000003">
    <property type="protein sequence ID" value="MBB4807367.1"/>
    <property type="molecule type" value="Genomic_DNA"/>
</dbReference>
<evidence type="ECO:0000259" key="2">
    <source>
        <dbReference type="Pfam" id="PF06580"/>
    </source>
</evidence>
<organism evidence="3 4">
    <name type="scientific">Chryseobacterium defluvii</name>
    <dbReference type="NCBI Taxonomy" id="160396"/>
    <lineage>
        <taxon>Bacteria</taxon>
        <taxon>Pseudomonadati</taxon>
        <taxon>Bacteroidota</taxon>
        <taxon>Flavobacteriia</taxon>
        <taxon>Flavobacteriales</taxon>
        <taxon>Weeksellaceae</taxon>
        <taxon>Chryseobacterium group</taxon>
        <taxon>Chryseobacterium</taxon>
    </lineage>
</organism>
<dbReference type="AlphaFoldDB" id="A0A840KHF0"/>
<dbReference type="InterPro" id="IPR050640">
    <property type="entry name" value="Bact_2-comp_sensor_kinase"/>
</dbReference>
<dbReference type="InterPro" id="IPR036890">
    <property type="entry name" value="HATPase_C_sf"/>
</dbReference>
<evidence type="ECO:0000313" key="3">
    <source>
        <dbReference type="EMBL" id="MBB4807367.1"/>
    </source>
</evidence>
<dbReference type="RefSeq" id="WP_184190212.1">
    <property type="nucleotide sequence ID" value="NZ_JACHLE010000003.1"/>
</dbReference>
<name>A0A840KHF0_9FLAO</name>
<evidence type="ECO:0000256" key="1">
    <source>
        <dbReference type="SAM" id="Phobius"/>
    </source>
</evidence>
<keyword evidence="1" id="KW-1133">Transmembrane helix</keyword>
<reference evidence="3 4" key="1">
    <citation type="submission" date="2020-08" db="EMBL/GenBank/DDBJ databases">
        <title>Functional genomics of gut bacteria from endangered species of beetles.</title>
        <authorList>
            <person name="Carlos-Shanley C."/>
        </authorList>
    </citation>
    <scope>NUCLEOTIDE SEQUENCE [LARGE SCALE GENOMIC DNA]</scope>
    <source>
        <strain evidence="3 4">S00151</strain>
    </source>
</reference>
<dbReference type="Gene3D" id="3.30.565.10">
    <property type="entry name" value="Histidine kinase-like ATPase, C-terminal domain"/>
    <property type="match status" value="1"/>
</dbReference>
<dbReference type="PANTHER" id="PTHR34220:SF7">
    <property type="entry name" value="SENSOR HISTIDINE KINASE YPDA"/>
    <property type="match status" value="1"/>
</dbReference>
<sequence length="383" mass="45659">MRKELPSQSFIEKIVNFDFDRFYTTGTRLMSHALMWLIFTFLVLLNYYYGYQFEFQSSLLFSVRMTLCNMSVFYIFFYMVVPYTFNRNYIILFIVSVPLLIQLWLAINHYFYKFLYINDIQPDFGVLKDLLKENYNTPVSEIISLRNVLGHLFEVIMALSPFFFIKITFDLSKTYAKSVKAQRQIEKLNYENLLMENKFLQTQLNPHFLFNTLNNLYALTLKKDDLAPEVILKLSEIMRYTLYETNANVVYVEKELEFIDNYYEMERMRYPDDYHIEKKINNDHLFNLEIAPLLSFVFIENAFKYGLKSENPFLSIMIEIKGKNIHFIIENDVSEINKKAGNNGGIGIENAKRRLKLLYPDKHTLDIKNDGKRFLVQLKINLH</sequence>
<keyword evidence="1" id="KW-0472">Membrane</keyword>
<dbReference type="InterPro" id="IPR010559">
    <property type="entry name" value="Sig_transdc_His_kin_internal"/>
</dbReference>
<protein>
    <recommendedName>
        <fullName evidence="2">Signal transduction histidine kinase internal region domain-containing protein</fullName>
    </recommendedName>
</protein>
<keyword evidence="4" id="KW-1185">Reference proteome</keyword>
<feature type="transmembrane region" description="Helical" evidence="1">
    <location>
        <begin position="88"/>
        <end position="107"/>
    </location>
</feature>
<evidence type="ECO:0000313" key="4">
    <source>
        <dbReference type="Proteomes" id="UP000592180"/>
    </source>
</evidence>
<keyword evidence="1" id="KW-0812">Transmembrane</keyword>
<dbReference type="GO" id="GO:0000155">
    <property type="term" value="F:phosphorelay sensor kinase activity"/>
    <property type="evidence" value="ECO:0007669"/>
    <property type="project" value="InterPro"/>
</dbReference>
<feature type="transmembrane region" description="Helical" evidence="1">
    <location>
        <begin position="29"/>
        <end position="49"/>
    </location>
</feature>
<gene>
    <name evidence="3" type="ORF">HNP38_002671</name>
</gene>
<dbReference type="Proteomes" id="UP000592180">
    <property type="component" value="Unassembled WGS sequence"/>
</dbReference>
<proteinExistence type="predicted"/>
<feature type="domain" description="Signal transduction histidine kinase internal region" evidence="2">
    <location>
        <begin position="196"/>
        <end position="273"/>
    </location>
</feature>
<dbReference type="Pfam" id="PF06580">
    <property type="entry name" value="His_kinase"/>
    <property type="match status" value="1"/>
</dbReference>